<dbReference type="EMBL" id="BGZK01001820">
    <property type="protein sequence ID" value="GBP86843.1"/>
    <property type="molecule type" value="Genomic_DNA"/>
</dbReference>
<keyword evidence="2" id="KW-1185">Reference proteome</keyword>
<organism evidence="1 2">
    <name type="scientific">Eumeta variegata</name>
    <name type="common">Bagworm moth</name>
    <name type="synonym">Eumeta japonica</name>
    <dbReference type="NCBI Taxonomy" id="151549"/>
    <lineage>
        <taxon>Eukaryota</taxon>
        <taxon>Metazoa</taxon>
        <taxon>Ecdysozoa</taxon>
        <taxon>Arthropoda</taxon>
        <taxon>Hexapoda</taxon>
        <taxon>Insecta</taxon>
        <taxon>Pterygota</taxon>
        <taxon>Neoptera</taxon>
        <taxon>Endopterygota</taxon>
        <taxon>Lepidoptera</taxon>
        <taxon>Glossata</taxon>
        <taxon>Ditrysia</taxon>
        <taxon>Tineoidea</taxon>
        <taxon>Psychidae</taxon>
        <taxon>Oiketicinae</taxon>
        <taxon>Eumeta</taxon>
    </lineage>
</organism>
<evidence type="ECO:0000313" key="1">
    <source>
        <dbReference type="EMBL" id="GBP86843.1"/>
    </source>
</evidence>
<proteinExistence type="predicted"/>
<comment type="caution">
    <text evidence="1">The sequence shown here is derived from an EMBL/GenBank/DDBJ whole genome shotgun (WGS) entry which is preliminary data.</text>
</comment>
<dbReference type="Proteomes" id="UP000299102">
    <property type="component" value="Unassembled WGS sequence"/>
</dbReference>
<protein>
    <submittedName>
        <fullName evidence="1">Uncharacterized protein</fullName>
    </submittedName>
</protein>
<reference evidence="1 2" key="1">
    <citation type="journal article" date="2019" name="Commun. Biol.">
        <title>The bagworm genome reveals a unique fibroin gene that provides high tensile strength.</title>
        <authorList>
            <person name="Kono N."/>
            <person name="Nakamura H."/>
            <person name="Ohtoshi R."/>
            <person name="Tomita M."/>
            <person name="Numata K."/>
            <person name="Arakawa K."/>
        </authorList>
    </citation>
    <scope>NUCLEOTIDE SEQUENCE [LARGE SCALE GENOMIC DNA]</scope>
</reference>
<name>A0A4C1ZI78_EUMVA</name>
<sequence length="69" mass="7576">MSVSSDFLCRDNSLKESSMGRVMRRHPHVLSGGATPLVDVGDIRREAVGGRGRRRRLAPPLHVLSGLVR</sequence>
<gene>
    <name evidence="1" type="ORF">EVAR_86717_1</name>
</gene>
<dbReference type="AlphaFoldDB" id="A0A4C1ZI78"/>
<accession>A0A4C1ZI78</accession>
<evidence type="ECO:0000313" key="2">
    <source>
        <dbReference type="Proteomes" id="UP000299102"/>
    </source>
</evidence>